<dbReference type="AlphaFoldDB" id="A0AAE1PLV7"/>
<evidence type="ECO:0000256" key="4">
    <source>
        <dbReference type="ARBA" id="ARBA00023170"/>
    </source>
</evidence>
<feature type="transmembrane region" description="Helical" evidence="6">
    <location>
        <begin position="217"/>
        <end position="234"/>
    </location>
</feature>
<feature type="transmembrane region" description="Helical" evidence="6">
    <location>
        <begin position="134"/>
        <end position="159"/>
    </location>
</feature>
<keyword evidence="6" id="KW-0812">Transmembrane</keyword>
<reference evidence="7" key="1">
    <citation type="submission" date="2023-11" db="EMBL/GenBank/DDBJ databases">
        <title>Genome assemblies of two species of porcelain crab, Petrolisthes cinctipes and Petrolisthes manimaculis (Anomura: Porcellanidae).</title>
        <authorList>
            <person name="Angst P."/>
        </authorList>
    </citation>
    <scope>NUCLEOTIDE SEQUENCE</scope>
    <source>
        <strain evidence="7">PB745_02</strain>
        <tissue evidence="7">Gill</tissue>
    </source>
</reference>
<feature type="transmembrane region" description="Helical" evidence="6">
    <location>
        <begin position="89"/>
        <end position="114"/>
    </location>
</feature>
<dbReference type="PANTHER" id="PTHR24228">
    <property type="entry name" value="B2 BRADYKININ RECEPTOR/ANGIOTENSIN II RECEPTOR"/>
    <property type="match status" value="1"/>
</dbReference>
<accession>A0AAE1PLV7</accession>
<proteinExistence type="predicted"/>
<evidence type="ECO:0008006" key="9">
    <source>
        <dbReference type="Google" id="ProtNLM"/>
    </source>
</evidence>
<feature type="transmembrane region" description="Helical" evidence="6">
    <location>
        <begin position="266"/>
        <end position="287"/>
    </location>
</feature>
<protein>
    <recommendedName>
        <fullName evidence="9">G-protein coupled receptors family 1 profile domain-containing protein</fullName>
    </recommendedName>
</protein>
<sequence length="390" mass="43603">MDGNGKHQNSLQQSSSRLNNLQNCTPDTETCDRCGWVDTTKRYHQNISTELLVAGVVDCYLVAVLGTTVNLIAIWCVGSCTKTRLPVKVLLLSVFLPTLLICLLVQPAWAQLILAKVLCNPDYISRSFKVTTALVYSILAHMELVAITVMAAFRAVAVWSKRRHEAGMRTVVGLLAANLVYCTLTGVGLLGSLMFKWVKEPRVRRIVSILYFLTNKTLPILVTGACYASCMIGLRKNKHRLQACQQQHQQGRSVPAGGVANQATRAIFAVFVSNLVFGLPHAIFHLIGTFSDVAFVVVHMSFFTHFVLDPLVFVWYNRGHRNRVTERARWMLRYLCFSNSIRVSLSRKISALLHLHSSSISFTHSTSFTSSTVQPISFIEQCEKEKDKPQ</sequence>
<evidence type="ECO:0000256" key="6">
    <source>
        <dbReference type="SAM" id="Phobius"/>
    </source>
</evidence>
<evidence type="ECO:0000256" key="1">
    <source>
        <dbReference type="ARBA" id="ARBA00004651"/>
    </source>
</evidence>
<comment type="subcellular location">
    <subcellularLocation>
        <location evidence="1">Cell membrane</location>
        <topology evidence="1">Multi-pass membrane protein</topology>
    </subcellularLocation>
</comment>
<evidence type="ECO:0000256" key="5">
    <source>
        <dbReference type="ARBA" id="ARBA00023224"/>
    </source>
</evidence>
<keyword evidence="2" id="KW-1003">Cell membrane</keyword>
<keyword evidence="6" id="KW-0472">Membrane</keyword>
<keyword evidence="5" id="KW-0807">Transducer</keyword>
<dbReference type="GO" id="GO:0005886">
    <property type="term" value="C:plasma membrane"/>
    <property type="evidence" value="ECO:0007669"/>
    <property type="project" value="UniProtKB-SubCell"/>
</dbReference>
<dbReference type="CDD" id="cd00637">
    <property type="entry name" value="7tm_classA_rhodopsin-like"/>
    <property type="match status" value="1"/>
</dbReference>
<name>A0AAE1PLV7_9EUCA</name>
<dbReference type="Proteomes" id="UP001292094">
    <property type="component" value="Unassembled WGS sequence"/>
</dbReference>
<dbReference type="GO" id="GO:0004930">
    <property type="term" value="F:G protein-coupled receptor activity"/>
    <property type="evidence" value="ECO:0007669"/>
    <property type="project" value="UniProtKB-KW"/>
</dbReference>
<dbReference type="Gene3D" id="1.20.1070.10">
    <property type="entry name" value="Rhodopsin 7-helix transmembrane proteins"/>
    <property type="match status" value="1"/>
</dbReference>
<keyword evidence="3" id="KW-0297">G-protein coupled receptor</keyword>
<comment type="caution">
    <text evidence="7">The sequence shown here is derived from an EMBL/GenBank/DDBJ whole genome shotgun (WGS) entry which is preliminary data.</text>
</comment>
<evidence type="ECO:0000313" key="8">
    <source>
        <dbReference type="Proteomes" id="UP001292094"/>
    </source>
</evidence>
<keyword evidence="4" id="KW-0675">Receptor</keyword>
<evidence type="ECO:0000256" key="2">
    <source>
        <dbReference type="ARBA" id="ARBA00022475"/>
    </source>
</evidence>
<dbReference type="EMBL" id="JAWZYT010001740">
    <property type="protein sequence ID" value="KAK4309507.1"/>
    <property type="molecule type" value="Genomic_DNA"/>
</dbReference>
<gene>
    <name evidence="7" type="ORF">Pmani_018859</name>
</gene>
<dbReference type="PANTHER" id="PTHR24228:SF59">
    <property type="entry name" value="NEUROPEPTIDE RECEPTOR 15"/>
    <property type="match status" value="1"/>
</dbReference>
<evidence type="ECO:0000256" key="3">
    <source>
        <dbReference type="ARBA" id="ARBA00023040"/>
    </source>
</evidence>
<keyword evidence="8" id="KW-1185">Reference proteome</keyword>
<dbReference type="SUPFAM" id="SSF81321">
    <property type="entry name" value="Family A G protein-coupled receptor-like"/>
    <property type="match status" value="1"/>
</dbReference>
<organism evidence="7 8">
    <name type="scientific">Petrolisthes manimaculis</name>
    <dbReference type="NCBI Taxonomy" id="1843537"/>
    <lineage>
        <taxon>Eukaryota</taxon>
        <taxon>Metazoa</taxon>
        <taxon>Ecdysozoa</taxon>
        <taxon>Arthropoda</taxon>
        <taxon>Crustacea</taxon>
        <taxon>Multicrustacea</taxon>
        <taxon>Malacostraca</taxon>
        <taxon>Eumalacostraca</taxon>
        <taxon>Eucarida</taxon>
        <taxon>Decapoda</taxon>
        <taxon>Pleocyemata</taxon>
        <taxon>Anomura</taxon>
        <taxon>Galatheoidea</taxon>
        <taxon>Porcellanidae</taxon>
        <taxon>Petrolisthes</taxon>
    </lineage>
</organism>
<feature type="transmembrane region" description="Helical" evidence="6">
    <location>
        <begin position="171"/>
        <end position="197"/>
    </location>
</feature>
<evidence type="ECO:0000313" key="7">
    <source>
        <dbReference type="EMBL" id="KAK4309507.1"/>
    </source>
</evidence>
<keyword evidence="6" id="KW-1133">Transmembrane helix</keyword>
<feature type="transmembrane region" description="Helical" evidence="6">
    <location>
        <begin position="51"/>
        <end position="77"/>
    </location>
</feature>
<feature type="transmembrane region" description="Helical" evidence="6">
    <location>
        <begin position="293"/>
        <end position="316"/>
    </location>
</feature>